<reference evidence="2 3" key="1">
    <citation type="journal article" date="2020" name="Nat. Food">
        <title>A phased Vanilla planifolia genome enables genetic improvement of flavour and production.</title>
        <authorList>
            <person name="Hasing T."/>
            <person name="Tang H."/>
            <person name="Brym M."/>
            <person name="Khazi F."/>
            <person name="Huang T."/>
            <person name="Chambers A.H."/>
        </authorList>
    </citation>
    <scope>NUCLEOTIDE SEQUENCE [LARGE SCALE GENOMIC DNA]</scope>
    <source>
        <tissue evidence="2">Leaf</tissue>
    </source>
</reference>
<dbReference type="AlphaFoldDB" id="A0A835R7N3"/>
<evidence type="ECO:0000313" key="2">
    <source>
        <dbReference type="EMBL" id="KAG0483719.1"/>
    </source>
</evidence>
<proteinExistence type="predicted"/>
<evidence type="ECO:0000256" key="1">
    <source>
        <dbReference type="SAM" id="MobiDB-lite"/>
    </source>
</evidence>
<feature type="region of interest" description="Disordered" evidence="1">
    <location>
        <begin position="1"/>
        <end position="53"/>
    </location>
</feature>
<organism evidence="2 3">
    <name type="scientific">Vanilla planifolia</name>
    <name type="common">Vanilla</name>
    <dbReference type="NCBI Taxonomy" id="51239"/>
    <lineage>
        <taxon>Eukaryota</taxon>
        <taxon>Viridiplantae</taxon>
        <taxon>Streptophyta</taxon>
        <taxon>Embryophyta</taxon>
        <taxon>Tracheophyta</taxon>
        <taxon>Spermatophyta</taxon>
        <taxon>Magnoliopsida</taxon>
        <taxon>Liliopsida</taxon>
        <taxon>Asparagales</taxon>
        <taxon>Orchidaceae</taxon>
        <taxon>Vanilloideae</taxon>
        <taxon>Vanilleae</taxon>
        <taxon>Vanilla</taxon>
    </lineage>
</organism>
<dbReference type="EMBL" id="JADCNM010000005">
    <property type="protein sequence ID" value="KAG0483719.1"/>
    <property type="molecule type" value="Genomic_DNA"/>
</dbReference>
<comment type="caution">
    <text evidence="2">The sequence shown here is derived from an EMBL/GenBank/DDBJ whole genome shotgun (WGS) entry which is preliminary data.</text>
</comment>
<dbReference type="Proteomes" id="UP000639772">
    <property type="component" value="Unassembled WGS sequence"/>
</dbReference>
<sequence>MRRSFHFRPIGRRSSDRTAGGDHGCNGERRGGRRGLGLVDVVGDGEDSGNQRRWVRDEGRGFGEESVNGEKVRKTDLGRGSFAGTRDVVSIGLHQSKGEAAKRAEDVEFGRIPLIDVANIPLMRITYDGQMQFDGIK</sequence>
<evidence type="ECO:0000313" key="3">
    <source>
        <dbReference type="Proteomes" id="UP000639772"/>
    </source>
</evidence>
<feature type="compositionally biased region" description="Basic and acidic residues" evidence="1">
    <location>
        <begin position="13"/>
        <end position="30"/>
    </location>
</feature>
<accession>A0A835R7N3</accession>
<feature type="compositionally biased region" description="Basic residues" evidence="1">
    <location>
        <begin position="1"/>
        <end position="11"/>
    </location>
</feature>
<gene>
    <name evidence="2" type="ORF">HPP92_011803</name>
</gene>
<name>A0A835R7N3_VANPL</name>
<protein>
    <submittedName>
        <fullName evidence="2">Uncharacterized protein</fullName>
    </submittedName>
</protein>